<dbReference type="EMBL" id="LNQN01000006">
    <property type="protein sequence ID" value="KSU80930.1"/>
    <property type="molecule type" value="Genomic_DNA"/>
</dbReference>
<protein>
    <submittedName>
        <fullName evidence="2">Uncharacterized protein</fullName>
    </submittedName>
</protein>
<dbReference type="Pfam" id="PF10676">
    <property type="entry name" value="gerPA"/>
    <property type="match status" value="1"/>
</dbReference>
<sequence>MPYLFNIFNIKTNGVTMNGNIDIGPTVHNSHTANTKSVGSTVSLGDFSPSTGFMVNSNIDPDISDQDQIANPSAPIVAQP</sequence>
<comment type="caution">
    <text evidence="2">The sequence shown here is derived from an EMBL/GenBank/DDBJ whole genome shotgun (WGS) entry which is preliminary data.</text>
</comment>
<feature type="region of interest" description="Disordered" evidence="1">
    <location>
        <begin position="60"/>
        <end position="80"/>
    </location>
</feature>
<gene>
    <name evidence="2" type="ORF">AS030_18420</name>
</gene>
<keyword evidence="3" id="KW-1185">Reference proteome</keyword>
<dbReference type="RefSeq" id="WP_061974403.1">
    <property type="nucleotide sequence ID" value="NZ_CP126109.1"/>
</dbReference>
<reference evidence="2 3" key="1">
    <citation type="journal article" date="2014" name="Antonie Van Leeuwenhoek">
        <title>Fictibacillus enclensis sp. nov., isolated from marine sediment.</title>
        <authorList>
            <person name="Dastager S.G."/>
            <person name="Mawlankar R."/>
            <person name="Srinivasan K."/>
            <person name="Tang S.K."/>
            <person name="Lee J.C."/>
            <person name="Ramana V.V."/>
            <person name="Shouche Y.S."/>
        </authorList>
    </citation>
    <scope>NUCLEOTIDE SEQUENCE [LARGE SCALE GENOMIC DNA]</scope>
    <source>
        <strain evidence="2 3">NIO-1003</strain>
    </source>
</reference>
<evidence type="ECO:0000313" key="3">
    <source>
        <dbReference type="Proteomes" id="UP000054099"/>
    </source>
</evidence>
<dbReference type="InterPro" id="IPR019618">
    <property type="entry name" value="Spore_germination_GerPA"/>
</dbReference>
<organism evidence="2 3">
    <name type="scientific">Fictibacillus enclensis</name>
    <dbReference type="NCBI Taxonomy" id="1017270"/>
    <lineage>
        <taxon>Bacteria</taxon>
        <taxon>Bacillati</taxon>
        <taxon>Bacillota</taxon>
        <taxon>Bacilli</taxon>
        <taxon>Bacillales</taxon>
        <taxon>Fictibacillaceae</taxon>
        <taxon>Fictibacillus</taxon>
    </lineage>
</organism>
<dbReference type="Proteomes" id="UP000054099">
    <property type="component" value="Unassembled WGS sequence"/>
</dbReference>
<name>A0A0V8J1I7_9BACL</name>
<accession>A0A0V8J1I7</accession>
<dbReference type="OrthoDB" id="2899658at2"/>
<proteinExistence type="predicted"/>
<dbReference type="AlphaFoldDB" id="A0A0V8J1I7"/>
<evidence type="ECO:0000313" key="2">
    <source>
        <dbReference type="EMBL" id="KSU80930.1"/>
    </source>
</evidence>
<evidence type="ECO:0000256" key="1">
    <source>
        <dbReference type="SAM" id="MobiDB-lite"/>
    </source>
</evidence>